<feature type="domain" description="DUF7265" evidence="1">
    <location>
        <begin position="155"/>
        <end position="259"/>
    </location>
</feature>
<dbReference type="RefSeq" id="YP_009207590.1">
    <property type="nucleotide sequence ID" value="NC_028895.1"/>
</dbReference>
<accession>A0A0B5H325</accession>
<evidence type="ECO:0000259" key="1">
    <source>
        <dbReference type="Pfam" id="PF23927"/>
    </source>
</evidence>
<organism evidence="2 3">
    <name type="scientific">Vibrio phage phi 3</name>
    <dbReference type="NCBI Taxonomy" id="1589298"/>
    <lineage>
        <taxon>Viruses</taxon>
        <taxon>Duplodnaviria</taxon>
        <taxon>Heunggongvirae</taxon>
        <taxon>Uroviricota</taxon>
        <taxon>Caudoviricetes</taxon>
        <taxon>Demerecviridae</taxon>
        <taxon>Ermolyevavirinae</taxon>
        <taxon>Jesfedecavirus</taxon>
        <taxon>Jesfedecavirus phi3</taxon>
    </lineage>
</organism>
<evidence type="ECO:0000313" key="3">
    <source>
        <dbReference type="Proteomes" id="UP000031804"/>
    </source>
</evidence>
<dbReference type="InterPro" id="IPR055689">
    <property type="entry name" value="DUF7265"/>
</dbReference>
<dbReference type="GeneID" id="26634103"/>
<dbReference type="OrthoDB" id="18156at10239"/>
<dbReference type="Proteomes" id="UP000031804">
    <property type="component" value="Segment"/>
</dbReference>
<dbReference type="Pfam" id="PF23927">
    <property type="entry name" value="DUF7265"/>
    <property type="match status" value="1"/>
</dbReference>
<sequence length="260" mass="27839">MSGLLNINIQEGATFSKAFSFKKTVAVTQGTHPITKEPVVVSQKVPLDITGLRLVAQIRDSFDNPSFVQELTCNIIDGASGRAYMGLSREQTIRLAQVANLKPTGIPNSRACKIGFYDLLAVDVATGTATKLFYGTVYLTRSASEDSNLEVNPSQSISKSPVTPIGSEVILPVDSSVAKYYIGIRYFKSGVLVTPASGSVQLFRKPLSNPVMGSTPVGTFLASTPSQEIYITGNTLEFKAKPVSVTTADSYQLVVVGNLY</sequence>
<evidence type="ECO:0000313" key="2">
    <source>
        <dbReference type="EMBL" id="AJF40892.1"/>
    </source>
</evidence>
<gene>
    <name evidence="2" type="ORF">SBVP3_00125</name>
</gene>
<reference evidence="2 3" key="1">
    <citation type="submission" date="2014-12" db="EMBL/GenBank/DDBJ databases">
        <title>Complete genome sequences of three Vibrio cholerae specific bacteriophages.</title>
        <authorList>
            <person name="Bhandare S.G."/>
            <person name="Warry A."/>
            <person name="Emes R.D."/>
            <person name="Hooton S.P.T."/>
            <person name="Barrow P.A."/>
            <person name="Atterbury R.J."/>
        </authorList>
    </citation>
    <scope>NUCLEOTIDE SEQUENCE [LARGE SCALE GENOMIC DNA]</scope>
</reference>
<dbReference type="KEGG" id="vg:26634103"/>
<protein>
    <recommendedName>
        <fullName evidence="1">DUF7265 domain-containing protein</fullName>
    </recommendedName>
</protein>
<proteinExistence type="predicted"/>
<name>A0A0B5H325_9CAUD</name>
<keyword evidence="3" id="KW-1185">Reference proteome</keyword>
<dbReference type="EMBL" id="KP280063">
    <property type="protein sequence ID" value="AJF40892.1"/>
    <property type="molecule type" value="Genomic_DNA"/>
</dbReference>